<dbReference type="GO" id="GO:0071897">
    <property type="term" value="P:DNA biosynthetic process"/>
    <property type="evidence" value="ECO:0007669"/>
    <property type="project" value="UniProtKB-ARBA"/>
</dbReference>
<proteinExistence type="predicted"/>
<sequence>KPGATPVYSRAREVPLAFHDKYAEEIETKLVSGYYEKVEFSEWASSTHIVVKKNGKIRVTGNYKPTLNQHIIIDEHPIPKPEHLFNRMKNAVIRPKRSVYGAANIPAIWQRRIEKVLQFFNVEFKPTKANANADYCSRMPLPTTTETVHEITTKHDVTIQDEFNEFALCQIKQLPVRAEHIGRETRKDPELGKIVQLFESDKDLARAGYKAPENKYTLVANCLLFEHRVVIPISLRDTILSDLHASHIGIVKMKGIARSFVYWHRRSY</sequence>
<dbReference type="STRING" id="471704.A0A151IXP4"/>
<dbReference type="Gene3D" id="3.30.70.270">
    <property type="match status" value="1"/>
</dbReference>
<dbReference type="InterPro" id="IPR050951">
    <property type="entry name" value="Retrovirus_Pol_polyprotein"/>
</dbReference>
<gene>
    <name evidence="1" type="ORF">ALC57_15131</name>
</gene>
<dbReference type="EMBL" id="KQ980817">
    <property type="protein sequence ID" value="KYN12691.1"/>
    <property type="molecule type" value="Genomic_DNA"/>
</dbReference>
<dbReference type="SUPFAM" id="SSF56672">
    <property type="entry name" value="DNA/RNA polymerases"/>
    <property type="match status" value="1"/>
</dbReference>
<dbReference type="PANTHER" id="PTHR37984">
    <property type="entry name" value="PROTEIN CBG26694"/>
    <property type="match status" value="1"/>
</dbReference>
<evidence type="ECO:0000313" key="1">
    <source>
        <dbReference type="EMBL" id="KYN12691.1"/>
    </source>
</evidence>
<dbReference type="Gene3D" id="1.10.340.70">
    <property type="match status" value="1"/>
</dbReference>
<dbReference type="InterPro" id="IPR043502">
    <property type="entry name" value="DNA/RNA_pol_sf"/>
</dbReference>
<accession>A0A151IXP4</accession>
<dbReference type="PANTHER" id="PTHR37984:SF5">
    <property type="entry name" value="PROTEIN NYNRIN-LIKE"/>
    <property type="match status" value="1"/>
</dbReference>
<dbReference type="InterPro" id="IPR043128">
    <property type="entry name" value="Rev_trsase/Diguanyl_cyclase"/>
</dbReference>
<dbReference type="AlphaFoldDB" id="A0A151IXP4"/>
<dbReference type="Gene3D" id="3.10.10.10">
    <property type="entry name" value="HIV Type 1 Reverse Transcriptase, subunit A, domain 1"/>
    <property type="match status" value="1"/>
</dbReference>
<feature type="non-terminal residue" evidence="1">
    <location>
        <position position="1"/>
    </location>
</feature>
<dbReference type="Proteomes" id="UP000078492">
    <property type="component" value="Unassembled WGS sequence"/>
</dbReference>
<name>A0A151IXP4_9HYME</name>
<keyword evidence="2" id="KW-1185">Reference proteome</keyword>
<evidence type="ECO:0000313" key="2">
    <source>
        <dbReference type="Proteomes" id="UP000078492"/>
    </source>
</evidence>
<protein>
    <submittedName>
        <fullName evidence="1">Uncharacterized protein K02A2.6</fullName>
    </submittedName>
</protein>
<organism evidence="1 2">
    <name type="scientific">Trachymyrmex cornetzi</name>
    <dbReference type="NCBI Taxonomy" id="471704"/>
    <lineage>
        <taxon>Eukaryota</taxon>
        <taxon>Metazoa</taxon>
        <taxon>Ecdysozoa</taxon>
        <taxon>Arthropoda</taxon>
        <taxon>Hexapoda</taxon>
        <taxon>Insecta</taxon>
        <taxon>Pterygota</taxon>
        <taxon>Neoptera</taxon>
        <taxon>Endopterygota</taxon>
        <taxon>Hymenoptera</taxon>
        <taxon>Apocrita</taxon>
        <taxon>Aculeata</taxon>
        <taxon>Formicoidea</taxon>
        <taxon>Formicidae</taxon>
        <taxon>Myrmicinae</taxon>
        <taxon>Trachymyrmex</taxon>
    </lineage>
</organism>
<reference evidence="1 2" key="1">
    <citation type="submission" date="2015-09" db="EMBL/GenBank/DDBJ databases">
        <title>Trachymyrmex cornetzi WGS genome.</title>
        <authorList>
            <person name="Nygaard S."/>
            <person name="Hu H."/>
            <person name="Boomsma J."/>
            <person name="Zhang G."/>
        </authorList>
    </citation>
    <scope>NUCLEOTIDE SEQUENCE [LARGE SCALE GENOMIC DNA]</scope>
    <source>
        <strain evidence="1">Tcor2-1</strain>
        <tissue evidence="1">Whole body</tissue>
    </source>
</reference>